<sequence length="92" mass="10455">MEAIYVTYVWWYLAIINVLAFIVYGLDKHYVEGGRKLVPDGGLLALAVAGGSMGAYFGIYIFTHKKKDWKFKYGILLVYALQLVVLIRMGIF</sequence>
<keyword evidence="1" id="KW-0472">Membrane</keyword>
<dbReference type="Proteomes" id="UP000606870">
    <property type="component" value="Unassembled WGS sequence"/>
</dbReference>
<feature type="transmembrane region" description="Helical" evidence="1">
    <location>
        <begin position="41"/>
        <end position="61"/>
    </location>
</feature>
<comment type="caution">
    <text evidence="2">The sequence shown here is derived from an EMBL/GenBank/DDBJ whole genome shotgun (WGS) entry which is preliminary data.</text>
</comment>
<accession>A0ABR6VG75</accession>
<feature type="transmembrane region" description="Helical" evidence="1">
    <location>
        <begin position="73"/>
        <end position="91"/>
    </location>
</feature>
<dbReference type="RefSeq" id="WP_186502471.1">
    <property type="nucleotide sequence ID" value="NZ_JACOGK010000007.1"/>
</dbReference>
<protein>
    <submittedName>
        <fullName evidence="2">DUF1294 domain-containing protein</fullName>
    </submittedName>
</protein>
<keyword evidence="1" id="KW-1133">Transmembrane helix</keyword>
<keyword evidence="1" id="KW-0812">Transmembrane</keyword>
<proteinExistence type="predicted"/>
<feature type="transmembrane region" description="Helical" evidence="1">
    <location>
        <begin position="7"/>
        <end position="26"/>
    </location>
</feature>
<name>A0ABR6VG75_9FIRM</name>
<reference evidence="2 3" key="1">
    <citation type="submission" date="2020-08" db="EMBL/GenBank/DDBJ databases">
        <authorList>
            <person name="Liu C."/>
            <person name="Sun Q."/>
        </authorList>
    </citation>
    <scope>NUCLEOTIDE SEQUENCE [LARGE SCALE GENOMIC DNA]</scope>
    <source>
        <strain evidence="2 3">NSJ-59</strain>
    </source>
</reference>
<dbReference type="InterPro" id="IPR010718">
    <property type="entry name" value="DUF1294"/>
</dbReference>
<dbReference type="Pfam" id="PF06961">
    <property type="entry name" value="DUF1294"/>
    <property type="match status" value="1"/>
</dbReference>
<keyword evidence="3" id="KW-1185">Reference proteome</keyword>
<gene>
    <name evidence="2" type="ORF">H8J70_03480</name>
</gene>
<dbReference type="EMBL" id="JACOGK010000007">
    <property type="protein sequence ID" value="MBC3536312.1"/>
    <property type="molecule type" value="Genomic_DNA"/>
</dbReference>
<evidence type="ECO:0000313" key="2">
    <source>
        <dbReference type="EMBL" id="MBC3536312.1"/>
    </source>
</evidence>
<evidence type="ECO:0000313" key="3">
    <source>
        <dbReference type="Proteomes" id="UP000606870"/>
    </source>
</evidence>
<evidence type="ECO:0000256" key="1">
    <source>
        <dbReference type="SAM" id="Phobius"/>
    </source>
</evidence>
<organism evidence="2 3">
    <name type="scientific">Megasphaera hominis</name>
    <dbReference type="NCBI Taxonomy" id="159836"/>
    <lineage>
        <taxon>Bacteria</taxon>
        <taxon>Bacillati</taxon>
        <taxon>Bacillota</taxon>
        <taxon>Negativicutes</taxon>
        <taxon>Veillonellales</taxon>
        <taxon>Veillonellaceae</taxon>
        <taxon>Megasphaera</taxon>
    </lineage>
</organism>